<feature type="compositionally biased region" description="Basic and acidic residues" evidence="1">
    <location>
        <begin position="36"/>
        <end position="45"/>
    </location>
</feature>
<evidence type="ECO:0000256" key="1">
    <source>
        <dbReference type="SAM" id="MobiDB-lite"/>
    </source>
</evidence>
<keyword evidence="3" id="KW-1185">Reference proteome</keyword>
<proteinExistence type="predicted"/>
<gene>
    <name evidence="2" type="ORF">D805_1218</name>
</gene>
<organism evidence="2 3">
    <name type="scientific">Bifidobacterium thermophilum RBL67</name>
    <dbReference type="NCBI Taxonomy" id="1254439"/>
    <lineage>
        <taxon>Bacteria</taxon>
        <taxon>Bacillati</taxon>
        <taxon>Actinomycetota</taxon>
        <taxon>Actinomycetes</taxon>
        <taxon>Bifidobacteriales</taxon>
        <taxon>Bifidobacteriaceae</taxon>
        <taxon>Bifidobacterium</taxon>
    </lineage>
</organism>
<accession>M4RDE2</accession>
<dbReference type="HOGENOM" id="CLU_2462894_0_0_11"/>
<evidence type="ECO:0000313" key="2">
    <source>
        <dbReference type="EMBL" id="AGH41485.1"/>
    </source>
</evidence>
<evidence type="ECO:0000313" key="3">
    <source>
        <dbReference type="Proteomes" id="UP000011835"/>
    </source>
</evidence>
<reference evidence="2 3" key="1">
    <citation type="journal article" date="2013" name="Genome Announc.">
        <title>Complete Genome Sequence of the Probiotic Bifidobacterium thermophilum Strain RBL67.</title>
        <authorList>
            <person name="Jans C."/>
            <person name="Lacroix C."/>
            <person name="Follador R."/>
            <person name="Stevens M.J."/>
        </authorList>
    </citation>
    <scope>NUCLEOTIDE SEQUENCE [LARGE SCALE GENOMIC DNA]</scope>
    <source>
        <strain evidence="2 3">RBL67</strain>
    </source>
</reference>
<dbReference type="EMBL" id="CP004346">
    <property type="protein sequence ID" value="AGH41485.1"/>
    <property type="molecule type" value="Genomic_DNA"/>
</dbReference>
<dbReference type="Proteomes" id="UP000011835">
    <property type="component" value="Chromosome"/>
</dbReference>
<dbReference type="PATRIC" id="fig|1254439.12.peg.1209"/>
<dbReference type="KEGG" id="btp:D805_1218"/>
<feature type="compositionally biased region" description="Basic residues" evidence="1">
    <location>
        <begin position="76"/>
        <end position="88"/>
    </location>
</feature>
<protein>
    <submittedName>
        <fullName evidence="2">Uncharacterized protein</fullName>
    </submittedName>
</protein>
<feature type="region of interest" description="Disordered" evidence="1">
    <location>
        <begin position="36"/>
        <end position="88"/>
    </location>
</feature>
<sequence length="88" mass="10204">MFARIAPTIVENVGGKYTSIAEMPPIARLYKADRSVENDAEDGTRHARVTTIRTDTGQRPPDSHRRTGTSRVMRVSQRHRHHRDRIRW</sequence>
<dbReference type="AlphaFoldDB" id="M4RDE2"/>
<name>M4RDE2_9BIFI</name>